<name>A0A4U5N5T9_STECR</name>
<reference evidence="9 10" key="2">
    <citation type="journal article" date="2019" name="G3 (Bethesda)">
        <title>Hybrid Assembly of the Genome of the Entomopathogenic Nematode Steinernema carpocapsae Identifies the X-Chromosome.</title>
        <authorList>
            <person name="Serra L."/>
            <person name="Macchietto M."/>
            <person name="Macias-Munoz A."/>
            <person name="McGill C.J."/>
            <person name="Rodriguez I.M."/>
            <person name="Rodriguez B."/>
            <person name="Murad R."/>
            <person name="Mortazavi A."/>
        </authorList>
    </citation>
    <scope>NUCLEOTIDE SEQUENCE [LARGE SCALE GENOMIC DNA]</scope>
    <source>
        <strain evidence="9 10">ALL</strain>
    </source>
</reference>
<evidence type="ECO:0000313" key="10">
    <source>
        <dbReference type="Proteomes" id="UP000298663"/>
    </source>
</evidence>
<feature type="transmembrane region" description="Helical" evidence="8">
    <location>
        <begin position="62"/>
        <end position="79"/>
    </location>
</feature>
<evidence type="ECO:0008006" key="11">
    <source>
        <dbReference type="Google" id="ProtNLM"/>
    </source>
</evidence>
<dbReference type="GO" id="GO:0005462">
    <property type="term" value="F:UDP-N-acetylglucosamine transmembrane transporter activity"/>
    <property type="evidence" value="ECO:0007669"/>
    <property type="project" value="TreeGrafter"/>
</dbReference>
<protein>
    <recommendedName>
        <fullName evidence="11">Sugar phosphate transporter domain-containing protein</fullName>
    </recommendedName>
</protein>
<dbReference type="Pfam" id="PF08449">
    <property type="entry name" value="UAA"/>
    <property type="match status" value="1"/>
</dbReference>
<gene>
    <name evidence="9" type="ORF">L596_018548</name>
</gene>
<dbReference type="GO" id="GO:0005789">
    <property type="term" value="C:endoplasmic reticulum membrane"/>
    <property type="evidence" value="ECO:0007669"/>
    <property type="project" value="TreeGrafter"/>
</dbReference>
<keyword evidence="10" id="KW-1185">Reference proteome</keyword>
<dbReference type="STRING" id="34508.A0A4U5N5T9"/>
<evidence type="ECO:0000256" key="8">
    <source>
        <dbReference type="SAM" id="Phobius"/>
    </source>
</evidence>
<dbReference type="AlphaFoldDB" id="A0A4U5N5T9"/>
<keyword evidence="6 8" id="KW-1133">Transmembrane helix</keyword>
<dbReference type="PANTHER" id="PTHR10778">
    <property type="entry name" value="SOLUTE CARRIER FAMILY 35 MEMBER B"/>
    <property type="match status" value="1"/>
</dbReference>
<organism evidence="9 10">
    <name type="scientific">Steinernema carpocapsae</name>
    <name type="common">Entomopathogenic nematode</name>
    <dbReference type="NCBI Taxonomy" id="34508"/>
    <lineage>
        <taxon>Eukaryota</taxon>
        <taxon>Metazoa</taxon>
        <taxon>Ecdysozoa</taxon>
        <taxon>Nematoda</taxon>
        <taxon>Chromadorea</taxon>
        <taxon>Rhabditida</taxon>
        <taxon>Tylenchina</taxon>
        <taxon>Panagrolaimomorpha</taxon>
        <taxon>Strongyloidoidea</taxon>
        <taxon>Steinernematidae</taxon>
        <taxon>Steinernema</taxon>
    </lineage>
</organism>
<evidence type="ECO:0000256" key="1">
    <source>
        <dbReference type="ARBA" id="ARBA00004127"/>
    </source>
</evidence>
<dbReference type="InterPro" id="IPR013657">
    <property type="entry name" value="SCL35B1-4/HUT1"/>
</dbReference>
<comment type="caution">
    <text evidence="9">The sequence shown here is derived from an EMBL/GenBank/DDBJ whole genome shotgun (WGS) entry which is preliminary data.</text>
</comment>
<feature type="transmembrane region" description="Helical" evidence="8">
    <location>
        <begin position="152"/>
        <end position="173"/>
    </location>
</feature>
<accession>A0A4U5N5T9</accession>
<dbReference type="EMBL" id="AZBU02000005">
    <property type="protein sequence ID" value="TKR77613.1"/>
    <property type="molecule type" value="Genomic_DNA"/>
</dbReference>
<feature type="transmembrane region" description="Helical" evidence="8">
    <location>
        <begin position="259"/>
        <end position="285"/>
    </location>
</feature>
<keyword evidence="5 8" id="KW-0812">Transmembrane</keyword>
<evidence type="ECO:0000256" key="3">
    <source>
        <dbReference type="ARBA" id="ARBA00022448"/>
    </source>
</evidence>
<feature type="transmembrane region" description="Helical" evidence="8">
    <location>
        <begin position="120"/>
        <end position="140"/>
    </location>
</feature>
<evidence type="ECO:0000256" key="5">
    <source>
        <dbReference type="ARBA" id="ARBA00022692"/>
    </source>
</evidence>
<dbReference type="GO" id="GO:0000139">
    <property type="term" value="C:Golgi membrane"/>
    <property type="evidence" value="ECO:0007669"/>
    <property type="project" value="TreeGrafter"/>
</dbReference>
<feature type="transmembrane region" description="Helical" evidence="8">
    <location>
        <begin position="33"/>
        <end position="50"/>
    </location>
</feature>
<dbReference type="PANTHER" id="PTHR10778:SF4">
    <property type="entry name" value="NUCLEOTIDE SUGAR TRANSPORTER SLC35B4"/>
    <property type="match status" value="1"/>
</dbReference>
<evidence type="ECO:0000256" key="2">
    <source>
        <dbReference type="ARBA" id="ARBA00010694"/>
    </source>
</evidence>
<keyword evidence="4" id="KW-0762">Sugar transport</keyword>
<keyword evidence="3" id="KW-0813">Transport</keyword>
<feature type="transmembrane region" description="Helical" evidence="8">
    <location>
        <begin position="91"/>
        <end position="111"/>
    </location>
</feature>
<evidence type="ECO:0000256" key="4">
    <source>
        <dbReference type="ARBA" id="ARBA00022597"/>
    </source>
</evidence>
<dbReference type="GO" id="GO:0005464">
    <property type="term" value="F:UDP-xylose transmembrane transporter activity"/>
    <property type="evidence" value="ECO:0007669"/>
    <property type="project" value="TreeGrafter"/>
</dbReference>
<proteinExistence type="inferred from homology"/>
<comment type="subcellular location">
    <subcellularLocation>
        <location evidence="1">Endomembrane system</location>
        <topology evidence="1">Multi-pass membrane protein</topology>
    </subcellularLocation>
</comment>
<reference evidence="9 10" key="1">
    <citation type="journal article" date="2015" name="Genome Biol.">
        <title>Comparative genomics of Steinernema reveals deeply conserved gene regulatory networks.</title>
        <authorList>
            <person name="Dillman A.R."/>
            <person name="Macchietto M."/>
            <person name="Porter C.F."/>
            <person name="Rogers A."/>
            <person name="Williams B."/>
            <person name="Antoshechkin I."/>
            <person name="Lee M.M."/>
            <person name="Goodwin Z."/>
            <person name="Lu X."/>
            <person name="Lewis E.E."/>
            <person name="Goodrich-Blair H."/>
            <person name="Stock S.P."/>
            <person name="Adams B.J."/>
            <person name="Sternberg P.W."/>
            <person name="Mortazavi A."/>
        </authorList>
    </citation>
    <scope>NUCLEOTIDE SEQUENCE [LARGE SCALE GENOMIC DNA]</scope>
    <source>
        <strain evidence="9 10">ALL</strain>
    </source>
</reference>
<evidence type="ECO:0000256" key="7">
    <source>
        <dbReference type="ARBA" id="ARBA00023136"/>
    </source>
</evidence>
<evidence type="ECO:0000256" key="6">
    <source>
        <dbReference type="ARBA" id="ARBA00022989"/>
    </source>
</evidence>
<keyword evidence="7 8" id="KW-0472">Membrane</keyword>
<sequence>MTQSVVLKTLLGCTGCMATIESLNKCSARSMDLMTLFQFGFVTLIGLIVDSKFFTVRNRIPIKAYVPIVVVFFAVSVANNKSLSYDVPVPLYIIFRSSSLVSNLIVGWLWCRHTYSRKKVLSVVLVSIGILLFTMETTMAQPAVPQDVKGGSMWIGLLLMAGALVLSSFLGIYQEGLHKTYGKHPEEAMFYVHFLSLPAFLLLWNSIKTGLDDCLISPPVDLLGLQLPIPQDILKLILISVLQWICVRNVYRLTSVTSALNVTMVLTLRKFLSFFLSVCVFKSAFTAVHGVAVALVTLGTLSFYDITASQILASFKAQKRKEA</sequence>
<dbReference type="OrthoDB" id="999962at2759"/>
<dbReference type="Proteomes" id="UP000298663">
    <property type="component" value="Unassembled WGS sequence"/>
</dbReference>
<evidence type="ECO:0000313" key="9">
    <source>
        <dbReference type="EMBL" id="TKR77613.1"/>
    </source>
</evidence>
<comment type="similarity">
    <text evidence="2">Belongs to the nucleotide-sugar transporter family. SLC35B subfamily.</text>
</comment>